<dbReference type="PANTHER" id="PTHR31769">
    <property type="entry name" value="OS07G0462200 PROTEIN-RELATED"/>
    <property type="match status" value="1"/>
</dbReference>
<dbReference type="EMBL" id="JAMRDG010000002">
    <property type="protein sequence ID" value="KAJ3688710.1"/>
    <property type="molecule type" value="Genomic_DNA"/>
</dbReference>
<gene>
    <name evidence="8" type="ORF">LUZ61_017874</name>
</gene>
<evidence type="ECO:0000256" key="7">
    <source>
        <dbReference type="SAM" id="Phobius"/>
    </source>
</evidence>
<accession>A0AAD6ELE5</accession>
<feature type="transmembrane region" description="Helical" evidence="7">
    <location>
        <begin position="136"/>
        <end position="157"/>
    </location>
</feature>
<feature type="transmembrane region" description="Helical" evidence="7">
    <location>
        <begin position="6"/>
        <end position="29"/>
    </location>
</feature>
<protein>
    <submittedName>
        <fullName evidence="8">Uncharacterized protein</fullName>
    </submittedName>
</protein>
<dbReference type="InterPro" id="IPR009606">
    <property type="entry name" value="DEAL/Modifying_wall_lignin1/2"/>
</dbReference>
<sequence>MARVMGGGGAIFICILIVIMDVIAGILGIEAEVAQSKAANMKVFIFECKEPVYEAYKLGVAAAALLAVAHALANLLGGCICITSQEEYFRSSINRRLAAWTLVLSWIALVVGFTLLLAGALANAKTKATCGFAHRHFLSVGGILCFVHGIVTVAYYVNASASVWEGGYPTGYPTVRREVTSTAGATTQVV</sequence>
<feature type="transmembrane region" description="Helical" evidence="7">
    <location>
        <begin position="97"/>
        <end position="124"/>
    </location>
</feature>
<keyword evidence="3" id="KW-0732">Signal</keyword>
<evidence type="ECO:0000256" key="1">
    <source>
        <dbReference type="ARBA" id="ARBA00004127"/>
    </source>
</evidence>
<name>A0AAD6ELE5_9POAL</name>
<dbReference type="Proteomes" id="UP001210211">
    <property type="component" value="Unassembled WGS sequence"/>
</dbReference>
<evidence type="ECO:0000256" key="2">
    <source>
        <dbReference type="ARBA" id="ARBA00022692"/>
    </source>
</evidence>
<keyword evidence="9" id="KW-1185">Reference proteome</keyword>
<keyword evidence="4 7" id="KW-1133">Transmembrane helix</keyword>
<evidence type="ECO:0000256" key="6">
    <source>
        <dbReference type="ARBA" id="ARBA00029467"/>
    </source>
</evidence>
<dbReference type="GO" id="GO:0012505">
    <property type="term" value="C:endomembrane system"/>
    <property type="evidence" value="ECO:0007669"/>
    <property type="project" value="UniProtKB-SubCell"/>
</dbReference>
<proteinExistence type="inferred from homology"/>
<feature type="transmembrane region" description="Helical" evidence="7">
    <location>
        <begin position="58"/>
        <end position="85"/>
    </location>
</feature>
<evidence type="ECO:0000256" key="3">
    <source>
        <dbReference type="ARBA" id="ARBA00022729"/>
    </source>
</evidence>
<evidence type="ECO:0000313" key="9">
    <source>
        <dbReference type="Proteomes" id="UP001210211"/>
    </source>
</evidence>
<comment type="caution">
    <text evidence="8">The sequence shown here is derived from an EMBL/GenBank/DDBJ whole genome shotgun (WGS) entry which is preliminary data.</text>
</comment>
<dbReference type="Pfam" id="PF06749">
    <property type="entry name" value="DUF1218"/>
    <property type="match status" value="1"/>
</dbReference>
<keyword evidence="5 7" id="KW-0472">Membrane</keyword>
<keyword evidence="2 7" id="KW-0812">Transmembrane</keyword>
<organism evidence="8 9">
    <name type="scientific">Rhynchospora tenuis</name>
    <dbReference type="NCBI Taxonomy" id="198213"/>
    <lineage>
        <taxon>Eukaryota</taxon>
        <taxon>Viridiplantae</taxon>
        <taxon>Streptophyta</taxon>
        <taxon>Embryophyta</taxon>
        <taxon>Tracheophyta</taxon>
        <taxon>Spermatophyta</taxon>
        <taxon>Magnoliopsida</taxon>
        <taxon>Liliopsida</taxon>
        <taxon>Poales</taxon>
        <taxon>Cyperaceae</taxon>
        <taxon>Cyperoideae</taxon>
        <taxon>Rhynchosporeae</taxon>
        <taxon>Rhynchospora</taxon>
    </lineage>
</organism>
<comment type="subcellular location">
    <subcellularLocation>
        <location evidence="1">Endomembrane system</location>
        <topology evidence="1">Multi-pass membrane protein</topology>
    </subcellularLocation>
</comment>
<evidence type="ECO:0000313" key="8">
    <source>
        <dbReference type="EMBL" id="KAJ3688710.1"/>
    </source>
</evidence>
<reference evidence="8 9" key="1">
    <citation type="journal article" date="2022" name="Cell">
        <title>Repeat-based holocentromeres influence genome architecture and karyotype evolution.</title>
        <authorList>
            <person name="Hofstatter P.G."/>
            <person name="Thangavel G."/>
            <person name="Lux T."/>
            <person name="Neumann P."/>
            <person name="Vondrak T."/>
            <person name="Novak P."/>
            <person name="Zhang M."/>
            <person name="Costa L."/>
            <person name="Castellani M."/>
            <person name="Scott A."/>
            <person name="Toegelov H."/>
            <person name="Fuchs J."/>
            <person name="Mata-Sucre Y."/>
            <person name="Dias Y."/>
            <person name="Vanzela A.L.L."/>
            <person name="Huettel B."/>
            <person name="Almeida C.C.S."/>
            <person name="Simkova H."/>
            <person name="Souza G."/>
            <person name="Pedrosa-Harand A."/>
            <person name="Macas J."/>
            <person name="Mayer K.F.X."/>
            <person name="Houben A."/>
            <person name="Marques A."/>
        </authorList>
    </citation>
    <scope>NUCLEOTIDE SEQUENCE [LARGE SCALE GENOMIC DNA]</scope>
    <source>
        <strain evidence="8">RhyTen1mFocal</strain>
    </source>
</reference>
<evidence type="ECO:0000256" key="4">
    <source>
        <dbReference type="ARBA" id="ARBA00022989"/>
    </source>
</evidence>
<comment type="similarity">
    <text evidence="6">Belongs to the DESIGUAL family.</text>
</comment>
<dbReference type="InterPro" id="IPR052222">
    <property type="entry name" value="DESIGUAL"/>
</dbReference>
<dbReference type="AlphaFoldDB" id="A0AAD6ELE5"/>
<evidence type="ECO:0000256" key="5">
    <source>
        <dbReference type="ARBA" id="ARBA00023136"/>
    </source>
</evidence>